<dbReference type="OrthoDB" id="5967843at2759"/>
<dbReference type="AlphaFoldDB" id="A0A4Q2D4B0"/>
<name>A0A4Q2D4B0_9AGAR</name>
<evidence type="ECO:0000313" key="2">
    <source>
        <dbReference type="Proteomes" id="UP000290288"/>
    </source>
</evidence>
<comment type="caution">
    <text evidence="1">The sequence shown here is derived from an EMBL/GenBank/DDBJ whole genome shotgun (WGS) entry which is preliminary data.</text>
</comment>
<evidence type="ECO:0000313" key="1">
    <source>
        <dbReference type="EMBL" id="RXW13281.1"/>
    </source>
</evidence>
<accession>A0A4Q2D4B0</accession>
<proteinExistence type="predicted"/>
<keyword evidence="2" id="KW-1185">Reference proteome</keyword>
<dbReference type="Proteomes" id="UP000290288">
    <property type="component" value="Unassembled WGS sequence"/>
</dbReference>
<gene>
    <name evidence="1" type="ORF">EST38_g12574</name>
</gene>
<protein>
    <submittedName>
        <fullName evidence="1">Uncharacterized protein</fullName>
    </submittedName>
</protein>
<dbReference type="EMBL" id="SDEE01000962">
    <property type="protein sequence ID" value="RXW13281.1"/>
    <property type="molecule type" value="Genomic_DNA"/>
</dbReference>
<sequence>MAGSRPACVEILPNAHNIQIGELKNTLVNGNNISSNDQATLIRLIQPILDASHTRHREKSPPDSACFPDTRINVIRTIVAWADSTLWWNTHVL</sequence>
<organism evidence="1 2">
    <name type="scientific">Candolleomyces aberdarensis</name>
    <dbReference type="NCBI Taxonomy" id="2316362"/>
    <lineage>
        <taxon>Eukaryota</taxon>
        <taxon>Fungi</taxon>
        <taxon>Dikarya</taxon>
        <taxon>Basidiomycota</taxon>
        <taxon>Agaricomycotina</taxon>
        <taxon>Agaricomycetes</taxon>
        <taxon>Agaricomycetidae</taxon>
        <taxon>Agaricales</taxon>
        <taxon>Agaricineae</taxon>
        <taxon>Psathyrellaceae</taxon>
        <taxon>Candolleomyces</taxon>
    </lineage>
</organism>
<reference evidence="1 2" key="1">
    <citation type="submission" date="2019-01" db="EMBL/GenBank/DDBJ databases">
        <title>Draft genome sequence of Psathyrella aberdarensis IHI B618.</title>
        <authorList>
            <person name="Buettner E."/>
            <person name="Kellner H."/>
        </authorList>
    </citation>
    <scope>NUCLEOTIDE SEQUENCE [LARGE SCALE GENOMIC DNA]</scope>
    <source>
        <strain evidence="1 2">IHI B618</strain>
    </source>
</reference>